<name>A0A2A2TPM5_9CYAN</name>
<dbReference type="AlphaFoldDB" id="A0A2A2TPM5"/>
<dbReference type="InterPro" id="IPR053021">
    <property type="entry name" value="Chloroplast_ADK"/>
</dbReference>
<dbReference type="InterPro" id="IPR018962">
    <property type="entry name" value="DUF1995"/>
</dbReference>
<keyword evidence="3" id="KW-1185">Reference proteome</keyword>
<reference evidence="2 3" key="1">
    <citation type="submission" date="2017-08" db="EMBL/GenBank/DDBJ databases">
        <title>Draft genome sequence of filamentous cyanobacterium Calothrix elsteri CCALA 953.</title>
        <authorList>
            <person name="Gagunashvili A.N."/>
            <person name="Elster J."/>
            <person name="Andresson O.S."/>
        </authorList>
    </citation>
    <scope>NUCLEOTIDE SEQUENCE [LARGE SCALE GENOMIC DNA]</scope>
    <source>
        <strain evidence="2 3">CCALA 953</strain>
    </source>
</reference>
<organism evidence="2 3">
    <name type="scientific">Brunnivagina elsteri CCALA 953</name>
    <dbReference type="NCBI Taxonomy" id="987040"/>
    <lineage>
        <taxon>Bacteria</taxon>
        <taxon>Bacillati</taxon>
        <taxon>Cyanobacteriota</taxon>
        <taxon>Cyanophyceae</taxon>
        <taxon>Nostocales</taxon>
        <taxon>Calotrichaceae</taxon>
        <taxon>Brunnivagina</taxon>
    </lineage>
</organism>
<gene>
    <name evidence="2" type="ORF">CK510_02125</name>
</gene>
<protein>
    <recommendedName>
        <fullName evidence="1">DUF1995 domain-containing protein</fullName>
    </recommendedName>
</protein>
<dbReference type="PANTHER" id="PTHR35509:SF1">
    <property type="entry name" value="DOMAIN PROTEIN, PUTATIVE (DUF1995)-RELATED"/>
    <property type="match status" value="1"/>
</dbReference>
<evidence type="ECO:0000313" key="2">
    <source>
        <dbReference type="EMBL" id="PAX60385.1"/>
    </source>
</evidence>
<comment type="caution">
    <text evidence="2">The sequence shown here is derived from an EMBL/GenBank/DDBJ whole genome shotgun (WGS) entry which is preliminary data.</text>
</comment>
<dbReference type="EMBL" id="NTFS01000012">
    <property type="protein sequence ID" value="PAX60385.1"/>
    <property type="molecule type" value="Genomic_DNA"/>
</dbReference>
<dbReference type="PANTHER" id="PTHR35509">
    <property type="entry name" value="DOMAIN PROTEIN, PUTATIVE (DUF1995)-RELATED"/>
    <property type="match status" value="1"/>
</dbReference>
<evidence type="ECO:0000313" key="3">
    <source>
        <dbReference type="Proteomes" id="UP000218238"/>
    </source>
</evidence>
<dbReference type="Proteomes" id="UP000218238">
    <property type="component" value="Unassembled WGS sequence"/>
</dbReference>
<evidence type="ECO:0000259" key="1">
    <source>
        <dbReference type="Pfam" id="PF09353"/>
    </source>
</evidence>
<sequence length="248" mass="27588">MSELPKTLEDAIIQAQQGTQAALADGKTRLQVDLLFPELKFMPVAQQFLPIFEPYGDKLKIFFADAGACALARREWADVPYKIEDVGTGRAASIESKVKPEDEIFLFISPTSVEIPQIEQICQAIGENRPFIMLNPRLEDAGTVGIGYAGRQTRQRFISTIESCYYLRPIFEEAAVLRCYPGIWEVWVENAGNYERVAELDNKPSGDELDQILAKGQPATTTANGETVPAKKPSMMRGLQRFLKALGN</sequence>
<dbReference type="Pfam" id="PF09353">
    <property type="entry name" value="DUF1995"/>
    <property type="match status" value="1"/>
</dbReference>
<dbReference type="RefSeq" id="WP_095720112.1">
    <property type="nucleotide sequence ID" value="NZ_NTFS01000012.1"/>
</dbReference>
<proteinExistence type="predicted"/>
<accession>A0A2A2TPM5</accession>
<feature type="domain" description="DUF1995" evidence="1">
    <location>
        <begin position="5"/>
        <end position="210"/>
    </location>
</feature>
<dbReference type="OrthoDB" id="482920at2"/>